<dbReference type="PANTHER" id="PTHR24347">
    <property type="entry name" value="SERINE/THREONINE-PROTEIN KINASE"/>
    <property type="match status" value="1"/>
</dbReference>
<feature type="region of interest" description="Disordered" evidence="5">
    <location>
        <begin position="459"/>
        <end position="479"/>
    </location>
</feature>
<dbReference type="Pfam" id="PF00498">
    <property type="entry name" value="FHA"/>
    <property type="match status" value="1"/>
</dbReference>
<keyword evidence="4" id="KW-0723">Serine/threonine-protein kinase</keyword>
<dbReference type="InterPro" id="IPR017441">
    <property type="entry name" value="Protein_kinase_ATP_BS"/>
</dbReference>
<protein>
    <recommendedName>
        <fullName evidence="10">Protein kinase domain-containing protein</fullName>
    </recommendedName>
</protein>
<dbReference type="SMART" id="SM00220">
    <property type="entry name" value="S_TKc"/>
    <property type="match status" value="1"/>
</dbReference>
<evidence type="ECO:0000256" key="1">
    <source>
        <dbReference type="ARBA" id="ARBA00022741"/>
    </source>
</evidence>
<dbReference type="GO" id="GO:0005524">
    <property type="term" value="F:ATP binding"/>
    <property type="evidence" value="ECO:0007669"/>
    <property type="project" value="UniProtKB-UniRule"/>
</dbReference>
<sequence>MFESEELPDTQPATQSDMLQDALMESQPIKPPSYGSLQSKLANIETIELYQHEFKVGRENICDLVLREIHLPSSKFSCVSKLHFTVKKDLNDVTSPTYIYDHSVNGTFVNNELIGQNKCRILKHEDIISIVNVGIRAFVYHDLRHGISTEIKETELLKRYHISRQIGCGAFGTVHLVYDIVSCQPYAMKQVLKYPLNERSRQSFLNDAQRVMNEVNIMKNLNHPCVIKMHDIVDKPESVYMVLEYMRGGDLLTRIMEKNYLPERTAKLFFLQMCRAVKYLHGHGITHRDLKPDNILLQDNGEDTLLKVTDFGLSKFVSKNSVMRTVCGTSLYVAPEVFKSKEFGSYTPKVDIWSLGVVLYAMLSGSLPFFGSSAVEQIKSGKFYMQQSVWETVTPLVKELIVQILCVNPTERPSINKLLRSSWLRDSEVVRTAKGLMKVPLAMAMSAVTTVEPRRNTASDVKNNIAASCNSPRSKRKRL</sequence>
<dbReference type="AlphaFoldDB" id="A0A182Q0L5"/>
<dbReference type="Gene3D" id="2.60.200.20">
    <property type="match status" value="1"/>
</dbReference>
<evidence type="ECO:0000256" key="5">
    <source>
        <dbReference type="SAM" id="MobiDB-lite"/>
    </source>
</evidence>
<dbReference type="InterPro" id="IPR011009">
    <property type="entry name" value="Kinase-like_dom_sf"/>
</dbReference>
<dbReference type="PROSITE" id="PS50006">
    <property type="entry name" value="FHA_DOMAIN"/>
    <property type="match status" value="1"/>
</dbReference>
<reference evidence="9" key="1">
    <citation type="submission" date="2014-01" db="EMBL/GenBank/DDBJ databases">
        <title>The Genome Sequence of Anopheles farauti FAR1 (V2).</title>
        <authorList>
            <consortium name="The Broad Institute Genomics Platform"/>
            <person name="Neafsey D.E."/>
            <person name="Besansky N."/>
            <person name="Howell P."/>
            <person name="Walton C."/>
            <person name="Young S.K."/>
            <person name="Zeng Q."/>
            <person name="Gargeya S."/>
            <person name="Fitzgerald M."/>
            <person name="Haas B."/>
            <person name="Abouelleil A."/>
            <person name="Allen A.W."/>
            <person name="Alvarado L."/>
            <person name="Arachchi H.M."/>
            <person name="Berlin A.M."/>
            <person name="Chapman S.B."/>
            <person name="Gainer-Dewar J."/>
            <person name="Goldberg J."/>
            <person name="Griggs A."/>
            <person name="Gujja S."/>
            <person name="Hansen M."/>
            <person name="Howarth C."/>
            <person name="Imamovic A."/>
            <person name="Ireland A."/>
            <person name="Larimer J."/>
            <person name="McCowan C."/>
            <person name="Murphy C."/>
            <person name="Pearson M."/>
            <person name="Poon T.W."/>
            <person name="Priest M."/>
            <person name="Roberts A."/>
            <person name="Saif S."/>
            <person name="Shea T."/>
            <person name="Sisk P."/>
            <person name="Sykes S."/>
            <person name="Wortman J."/>
            <person name="Nusbaum C."/>
            <person name="Birren B."/>
        </authorList>
    </citation>
    <scope>NUCLEOTIDE SEQUENCE [LARGE SCALE GENOMIC DNA]</scope>
    <source>
        <strain evidence="9">FAR1</strain>
    </source>
</reference>
<dbReference type="InterPro" id="IPR008984">
    <property type="entry name" value="SMAD_FHA_dom_sf"/>
</dbReference>
<evidence type="ECO:0000259" key="7">
    <source>
        <dbReference type="PROSITE" id="PS50011"/>
    </source>
</evidence>
<feature type="compositionally biased region" description="Polar residues" evidence="5">
    <location>
        <begin position="459"/>
        <end position="472"/>
    </location>
</feature>
<dbReference type="Proteomes" id="UP000075886">
    <property type="component" value="Unassembled WGS sequence"/>
</dbReference>
<keyword evidence="4" id="KW-0808">Transferase</keyword>
<evidence type="ECO:0008006" key="10">
    <source>
        <dbReference type="Google" id="ProtNLM"/>
    </source>
</evidence>
<comment type="similarity">
    <text evidence="4">Belongs to the protein kinase superfamily.</text>
</comment>
<accession>A0A182Q0L5</accession>
<dbReference type="Pfam" id="PF00069">
    <property type="entry name" value="Pkinase"/>
    <property type="match status" value="1"/>
</dbReference>
<dbReference type="InterPro" id="IPR000253">
    <property type="entry name" value="FHA_dom"/>
</dbReference>
<proteinExistence type="inferred from homology"/>
<feature type="binding site" evidence="3">
    <location>
        <position position="189"/>
    </location>
    <ligand>
        <name>ATP</name>
        <dbReference type="ChEBI" id="CHEBI:30616"/>
    </ligand>
</feature>
<dbReference type="EnsemblMetazoa" id="AFAF000685-RA">
    <property type="protein sequence ID" value="AFAF000685-PA"/>
    <property type="gene ID" value="AFAF000685"/>
</dbReference>
<keyword evidence="4" id="KW-0418">Kinase</keyword>
<dbReference type="PROSITE" id="PS50011">
    <property type="entry name" value="PROTEIN_KINASE_DOM"/>
    <property type="match status" value="1"/>
</dbReference>
<name>A0A182Q0L5_9DIPT</name>
<dbReference type="PROSITE" id="PS00107">
    <property type="entry name" value="PROTEIN_KINASE_ATP"/>
    <property type="match status" value="1"/>
</dbReference>
<organism evidence="8 9">
    <name type="scientific">Anopheles farauti</name>
    <dbReference type="NCBI Taxonomy" id="69004"/>
    <lineage>
        <taxon>Eukaryota</taxon>
        <taxon>Metazoa</taxon>
        <taxon>Ecdysozoa</taxon>
        <taxon>Arthropoda</taxon>
        <taxon>Hexapoda</taxon>
        <taxon>Insecta</taxon>
        <taxon>Pterygota</taxon>
        <taxon>Neoptera</taxon>
        <taxon>Endopterygota</taxon>
        <taxon>Diptera</taxon>
        <taxon>Nematocera</taxon>
        <taxon>Culicoidea</taxon>
        <taxon>Culicidae</taxon>
        <taxon>Anophelinae</taxon>
        <taxon>Anopheles</taxon>
    </lineage>
</organism>
<dbReference type="VEuPathDB" id="VectorBase:AFAF000685"/>
<dbReference type="GO" id="GO:0004674">
    <property type="term" value="F:protein serine/threonine kinase activity"/>
    <property type="evidence" value="ECO:0007669"/>
    <property type="project" value="UniProtKB-KW"/>
</dbReference>
<evidence type="ECO:0000256" key="4">
    <source>
        <dbReference type="RuleBase" id="RU000304"/>
    </source>
</evidence>
<evidence type="ECO:0000256" key="2">
    <source>
        <dbReference type="ARBA" id="ARBA00022840"/>
    </source>
</evidence>
<dbReference type="InterPro" id="IPR008271">
    <property type="entry name" value="Ser/Thr_kinase_AS"/>
</dbReference>
<evidence type="ECO:0000256" key="3">
    <source>
        <dbReference type="PROSITE-ProRule" id="PRU10141"/>
    </source>
</evidence>
<dbReference type="SUPFAM" id="SSF49879">
    <property type="entry name" value="SMAD/FHA domain"/>
    <property type="match status" value="1"/>
</dbReference>
<dbReference type="STRING" id="69004.A0A182Q0L5"/>
<reference evidence="8" key="2">
    <citation type="submission" date="2020-05" db="UniProtKB">
        <authorList>
            <consortium name="EnsemblMetazoa"/>
        </authorList>
    </citation>
    <scope>IDENTIFICATION</scope>
    <source>
        <strain evidence="8">FAR1</strain>
    </source>
</reference>
<evidence type="ECO:0000259" key="6">
    <source>
        <dbReference type="PROSITE" id="PS50006"/>
    </source>
</evidence>
<dbReference type="FunFam" id="1.10.510.10:FF:002212">
    <property type="match status" value="1"/>
</dbReference>
<dbReference type="SUPFAM" id="SSF56112">
    <property type="entry name" value="Protein kinase-like (PK-like)"/>
    <property type="match status" value="1"/>
</dbReference>
<keyword evidence="2 3" id="KW-0067">ATP-binding</keyword>
<keyword evidence="9" id="KW-1185">Reference proteome</keyword>
<keyword evidence="1 3" id="KW-0547">Nucleotide-binding</keyword>
<evidence type="ECO:0000313" key="9">
    <source>
        <dbReference type="Proteomes" id="UP000075886"/>
    </source>
</evidence>
<dbReference type="EMBL" id="AXCN02000686">
    <property type="status" value="NOT_ANNOTATED_CDS"/>
    <property type="molecule type" value="Genomic_DNA"/>
</dbReference>
<feature type="domain" description="FHA" evidence="6">
    <location>
        <begin position="54"/>
        <end position="114"/>
    </location>
</feature>
<dbReference type="InterPro" id="IPR000719">
    <property type="entry name" value="Prot_kinase_dom"/>
</dbReference>
<feature type="domain" description="Protein kinase" evidence="7">
    <location>
        <begin position="160"/>
        <end position="424"/>
    </location>
</feature>
<dbReference type="PROSITE" id="PS00108">
    <property type="entry name" value="PROTEIN_KINASE_ST"/>
    <property type="match status" value="1"/>
</dbReference>
<dbReference type="Gene3D" id="1.10.510.10">
    <property type="entry name" value="Transferase(Phosphotransferase) domain 1"/>
    <property type="match status" value="1"/>
</dbReference>
<evidence type="ECO:0000313" key="8">
    <source>
        <dbReference type="EnsemblMetazoa" id="AFAF000685-PA"/>
    </source>
</evidence>
<dbReference type="SMART" id="SM00240">
    <property type="entry name" value="FHA"/>
    <property type="match status" value="1"/>
</dbReference>